<dbReference type="InterPro" id="IPR001507">
    <property type="entry name" value="ZP_dom"/>
</dbReference>
<dbReference type="Proteomes" id="UP000887565">
    <property type="component" value="Unplaced"/>
</dbReference>
<dbReference type="PROSITE" id="PS51034">
    <property type="entry name" value="ZP_2"/>
    <property type="match status" value="1"/>
</dbReference>
<organism evidence="2 3">
    <name type="scientific">Romanomermis culicivorax</name>
    <name type="common">Nematode worm</name>
    <dbReference type="NCBI Taxonomy" id="13658"/>
    <lineage>
        <taxon>Eukaryota</taxon>
        <taxon>Metazoa</taxon>
        <taxon>Ecdysozoa</taxon>
        <taxon>Nematoda</taxon>
        <taxon>Enoplea</taxon>
        <taxon>Dorylaimia</taxon>
        <taxon>Mermithida</taxon>
        <taxon>Mermithoidea</taxon>
        <taxon>Mermithidae</taxon>
        <taxon>Romanomermis</taxon>
    </lineage>
</organism>
<dbReference type="Pfam" id="PF25057">
    <property type="entry name" value="CUT_N"/>
    <property type="match status" value="1"/>
</dbReference>
<sequence>MCGCCSQQIEKVTGFEISGHETYMDNAIKGHVYVRGHYNDDDCHRDYLQNKNNFGSMTIPFSKCGMRRARM</sequence>
<dbReference type="AlphaFoldDB" id="A0A915JWG4"/>
<accession>A0A915JWG4</accession>
<dbReference type="InterPro" id="IPR056953">
    <property type="entry name" value="CUT_N"/>
</dbReference>
<dbReference type="WBParaSite" id="nRc.2.0.1.t30072-RA">
    <property type="protein sequence ID" value="nRc.2.0.1.t30072-RA"/>
    <property type="gene ID" value="nRc.2.0.1.g30072"/>
</dbReference>
<evidence type="ECO:0000259" key="1">
    <source>
        <dbReference type="PROSITE" id="PS51034"/>
    </source>
</evidence>
<feature type="domain" description="ZP" evidence="1">
    <location>
        <begin position="3"/>
        <end position="71"/>
    </location>
</feature>
<name>A0A915JWG4_ROMCU</name>
<reference evidence="3" key="1">
    <citation type="submission" date="2022-11" db="UniProtKB">
        <authorList>
            <consortium name="WormBaseParasite"/>
        </authorList>
    </citation>
    <scope>IDENTIFICATION</scope>
</reference>
<evidence type="ECO:0000313" key="3">
    <source>
        <dbReference type="WBParaSite" id="nRc.2.0.1.t30072-RA"/>
    </source>
</evidence>
<keyword evidence="2" id="KW-1185">Reference proteome</keyword>
<protein>
    <submittedName>
        <fullName evidence="3">ZP domain-containing protein</fullName>
    </submittedName>
</protein>
<evidence type="ECO:0000313" key="2">
    <source>
        <dbReference type="Proteomes" id="UP000887565"/>
    </source>
</evidence>
<proteinExistence type="predicted"/>